<name>U1I5J0_9PAST</name>
<protein>
    <recommendedName>
        <fullName evidence="3">Integrating conjugative element protein</fullName>
    </recommendedName>
</protein>
<evidence type="ECO:0000313" key="2">
    <source>
        <dbReference type="Proteomes" id="UP000016529"/>
    </source>
</evidence>
<comment type="caution">
    <text evidence="1">The sequence shown here is derived from an EMBL/GenBank/DDBJ whole genome shotgun (WGS) entry which is preliminary data.</text>
</comment>
<sequence>MIKRIILLFIGINSIAWAKAQDIEVRISVFSTQAYPIRNGQLAQHIYQLDKVEIWEKHFSQTLNASPIQAEHQAKTIFQRSDIQTKIHELQQAYQNIVTGWQTGIRKVPAVLFESHHGQSVVYGVDDVQYAMMLWQEWIHQKENRK</sequence>
<dbReference type="RefSeq" id="WP_021462366.1">
    <property type="nucleotide sequence ID" value="NZ_AVOX01000064.1"/>
</dbReference>
<dbReference type="Proteomes" id="UP000016529">
    <property type="component" value="Unassembled WGS sequence"/>
</dbReference>
<dbReference type="EMBL" id="AVOX01000064">
    <property type="protein sequence ID" value="ERF77449.1"/>
    <property type="molecule type" value="Genomic_DNA"/>
</dbReference>
<reference evidence="1 2" key="1">
    <citation type="journal article" date="2013" name="Genome Announc.">
        <title>Draft Genome Sequence of Gallibacterium anatis bv. haemolytica 12656-12 Liver, an Isolate Obtained from the Liver of a Septicemic Chicken.</title>
        <authorList>
            <person name="Kudirkiene E."/>
            <person name="Christensen H."/>
            <person name="Bojesen A.M."/>
        </authorList>
    </citation>
    <scope>NUCLEOTIDE SEQUENCE [LARGE SCALE GENOMIC DNA]</scope>
    <source>
        <strain evidence="1">12656/12</strain>
    </source>
</reference>
<accession>U1I5J0</accession>
<evidence type="ECO:0000313" key="1">
    <source>
        <dbReference type="EMBL" id="ERF77449.1"/>
    </source>
</evidence>
<dbReference type="PATRIC" id="fig|1195244.3.peg.2187"/>
<dbReference type="Pfam" id="PF07511">
    <property type="entry name" value="DUF1525"/>
    <property type="match status" value="1"/>
</dbReference>
<dbReference type="AlphaFoldDB" id="U1I5J0"/>
<evidence type="ECO:0008006" key="3">
    <source>
        <dbReference type="Google" id="ProtNLM"/>
    </source>
</evidence>
<gene>
    <name evidence="1" type="ORF">N561_11400</name>
</gene>
<organism evidence="1 2">
    <name type="scientific">Gallibacterium anatis 12656/12</name>
    <dbReference type="NCBI Taxonomy" id="1195244"/>
    <lineage>
        <taxon>Bacteria</taxon>
        <taxon>Pseudomonadati</taxon>
        <taxon>Pseudomonadota</taxon>
        <taxon>Gammaproteobacteria</taxon>
        <taxon>Pasteurellales</taxon>
        <taxon>Pasteurellaceae</taxon>
        <taxon>Gallibacterium</taxon>
    </lineage>
</organism>
<proteinExistence type="predicted"/>
<dbReference type="NCBIfam" id="TIGR03757">
    <property type="entry name" value="conj_TIGR03757"/>
    <property type="match status" value="1"/>
</dbReference>
<dbReference type="InterPro" id="IPR011090">
    <property type="entry name" value="Integr_conj_element_PFL4709"/>
</dbReference>